<dbReference type="EMBL" id="CP012040">
    <property type="protein sequence ID" value="AKP49936.1"/>
    <property type="molecule type" value="Genomic_DNA"/>
</dbReference>
<protein>
    <submittedName>
        <fullName evidence="1">Putative periplasmic protein</fullName>
    </submittedName>
</protein>
<dbReference type="KEGG" id="camu:CA2015_0467"/>
<dbReference type="RefSeq" id="WP_048640424.1">
    <property type="nucleotide sequence ID" value="NZ_CP012040.1"/>
</dbReference>
<dbReference type="InterPro" id="IPR036909">
    <property type="entry name" value="Cyt_c-like_dom_sf"/>
</dbReference>
<proteinExistence type="predicted"/>
<reference evidence="1 2" key="1">
    <citation type="submission" date="2015-07" db="EMBL/GenBank/DDBJ databases">
        <authorList>
            <person name="Kim K.M."/>
        </authorList>
    </citation>
    <scope>NUCLEOTIDE SEQUENCE [LARGE SCALE GENOMIC DNA]</scope>
    <source>
        <strain evidence="1 2">KCTC 12363</strain>
    </source>
</reference>
<dbReference type="GO" id="GO:0009055">
    <property type="term" value="F:electron transfer activity"/>
    <property type="evidence" value="ECO:0007669"/>
    <property type="project" value="InterPro"/>
</dbReference>
<accession>A0A0H4P680</accession>
<gene>
    <name evidence="1" type="ORF">CA2015_0467</name>
</gene>
<organism evidence="1 2">
    <name type="scientific">Cyclobacterium amurskyense</name>
    <dbReference type="NCBI Taxonomy" id="320787"/>
    <lineage>
        <taxon>Bacteria</taxon>
        <taxon>Pseudomonadati</taxon>
        <taxon>Bacteroidota</taxon>
        <taxon>Cytophagia</taxon>
        <taxon>Cytophagales</taxon>
        <taxon>Cyclobacteriaceae</taxon>
        <taxon>Cyclobacterium</taxon>
    </lineage>
</organism>
<dbReference type="Proteomes" id="UP000036520">
    <property type="component" value="Chromosome"/>
</dbReference>
<dbReference type="Gene3D" id="1.10.760.10">
    <property type="entry name" value="Cytochrome c-like domain"/>
    <property type="match status" value="1"/>
</dbReference>
<name>A0A0H4P680_9BACT</name>
<dbReference type="GO" id="GO:0020037">
    <property type="term" value="F:heme binding"/>
    <property type="evidence" value="ECO:0007669"/>
    <property type="project" value="InterPro"/>
</dbReference>
<dbReference type="AlphaFoldDB" id="A0A0H4P680"/>
<dbReference type="STRING" id="320787.CA2015_0467"/>
<dbReference type="SUPFAM" id="SSF46626">
    <property type="entry name" value="Cytochrome c"/>
    <property type="match status" value="1"/>
</dbReference>
<evidence type="ECO:0000313" key="1">
    <source>
        <dbReference type="EMBL" id="AKP49936.1"/>
    </source>
</evidence>
<evidence type="ECO:0000313" key="2">
    <source>
        <dbReference type="Proteomes" id="UP000036520"/>
    </source>
</evidence>
<sequence length="154" mass="17029">MGQLTGKFKAIAATILIVLIAIGAYLWSAKDPSLADGEFVKADAPIEANPLDSEIENGIHLPTGLIADEGLNLVIANCTACHSAKLVTQNHANREGWKKMIRWMQSSQNLWDLGTQEEVILDYLSKNYAPESSTQSNMGRRAPLMDIEWYELKN</sequence>
<keyword evidence="2" id="KW-1185">Reference proteome</keyword>
<dbReference type="OrthoDB" id="9805828at2"/>